<dbReference type="SUPFAM" id="SSF56645">
    <property type="entry name" value="Acyl-CoA dehydrogenase NM domain-like"/>
    <property type="match status" value="1"/>
</dbReference>
<dbReference type="PATRIC" id="fig|1111454.3.peg.961"/>
<dbReference type="InterPro" id="IPR036250">
    <property type="entry name" value="AcylCo_DH-like_C"/>
</dbReference>
<dbReference type="STRING" id="1111454.HMPREF1250_0977"/>
<dbReference type="InterPro" id="IPR024719">
    <property type="entry name" value="HpaB/PvcC/4-BUDH_C"/>
</dbReference>
<keyword evidence="2" id="KW-0274">FAD</keyword>
<keyword evidence="1" id="KW-0285">Flavoprotein</keyword>
<reference evidence="6 7" key="1">
    <citation type="submission" date="2013-09" db="EMBL/GenBank/DDBJ databases">
        <authorList>
            <person name="Durkin A.S."/>
            <person name="Haft D.R."/>
            <person name="McCorrison J."/>
            <person name="Torralba M."/>
            <person name="Gillis M."/>
            <person name="Haft D.H."/>
            <person name="Methe B."/>
            <person name="Sutton G."/>
            <person name="Nelson K.E."/>
        </authorList>
    </citation>
    <scope>NUCLEOTIDE SEQUENCE [LARGE SCALE GENOMIC DNA]</scope>
    <source>
        <strain evidence="6 7">BV3C16-1</strain>
    </source>
</reference>
<dbReference type="SUPFAM" id="SSF47203">
    <property type="entry name" value="Acyl-CoA dehydrogenase C-terminal domain-like"/>
    <property type="match status" value="1"/>
</dbReference>
<dbReference type="Gene3D" id="2.40.110.10">
    <property type="entry name" value="Butyryl-CoA Dehydrogenase, subunit A, domain 2"/>
    <property type="match status" value="1"/>
</dbReference>
<dbReference type="EMBL" id="AWXA01000025">
    <property type="protein sequence ID" value="ERT60270.1"/>
    <property type="molecule type" value="Genomic_DNA"/>
</dbReference>
<gene>
    <name evidence="6" type="ORF">HMPREF1250_0977</name>
</gene>
<dbReference type="Gene3D" id="1.20.140.10">
    <property type="entry name" value="Butyryl-CoA Dehydrogenase, subunit A, domain 3"/>
    <property type="match status" value="1"/>
</dbReference>
<dbReference type="GO" id="GO:0016627">
    <property type="term" value="F:oxidoreductase activity, acting on the CH-CH group of donors"/>
    <property type="evidence" value="ECO:0007669"/>
    <property type="project" value="InterPro"/>
</dbReference>
<dbReference type="Pfam" id="PF03241">
    <property type="entry name" value="HpaB"/>
    <property type="match status" value="1"/>
</dbReference>
<evidence type="ECO:0000313" key="7">
    <source>
        <dbReference type="Proteomes" id="UP000017090"/>
    </source>
</evidence>
<keyword evidence="7" id="KW-1185">Reference proteome</keyword>
<sequence>MVRTREEYLQSLKSMRPNVYKFGELIEDVTTHPYTRKAVESHARGFDGANSAEEKDIFVTVSSLTGKEIMRQNSLMLSQEDIMNNARLKRTMYHKCGTCTGGFCVGWNAQNVMWAITSDMDEEYGTDYHERLKQWLLTAEERGILVAGALTDAKGDRSLKPSGQPDPDSNLHIVEYRDDGVVISGCKAMICGVAASEEIFLLPGSGYKEGDKDYALSCVVPKDIEGLTIVETRHVSDCRDAEEGFDSPITGVTQAYLMFDRVFVPKGRVFMAGEFKYSGKVIEYFTANYRACIGACVAGQGDVMIGAATLMIRANGLSSKPFKDKMINMSVNNETTYAVGIGAMALGRQHKTGVWLSDNKVAHVNKIHVASLPYQTKLLCQEIGGGIVETGCFPSYRDFTDPKLGPMIQKYVKAGVNVSADTRARAARLSEWLTVGGGIPGCMHGGGSPDGARMVVHANTPYEEFVAYAKDIAGIAEDVKEPEKPKK</sequence>
<dbReference type="Proteomes" id="UP000017090">
    <property type="component" value="Unassembled WGS sequence"/>
</dbReference>
<protein>
    <submittedName>
        <fullName evidence="6">4-hydroxyphenylacetate 3-hydroxylase N-terminal domain protein</fullName>
    </submittedName>
</protein>
<accession>U7ULS0</accession>
<dbReference type="AlphaFoldDB" id="U7ULS0"/>
<evidence type="ECO:0000259" key="4">
    <source>
        <dbReference type="Pfam" id="PF03241"/>
    </source>
</evidence>
<evidence type="ECO:0000259" key="5">
    <source>
        <dbReference type="Pfam" id="PF11794"/>
    </source>
</evidence>
<comment type="caution">
    <text evidence="6">The sequence shown here is derived from an EMBL/GenBank/DDBJ whole genome shotgun (WGS) entry which is preliminary data.</text>
</comment>
<keyword evidence="3" id="KW-0560">Oxidoreductase</keyword>
<evidence type="ECO:0000256" key="1">
    <source>
        <dbReference type="ARBA" id="ARBA00022630"/>
    </source>
</evidence>
<evidence type="ECO:0000313" key="6">
    <source>
        <dbReference type="EMBL" id="ERT60270.1"/>
    </source>
</evidence>
<dbReference type="PIRSF" id="PIRSF000331">
    <property type="entry name" value="HpaA_HpaB"/>
    <property type="match status" value="1"/>
</dbReference>
<feature type="domain" description="HpaB/PvcC/4-BUDH C-terminal" evidence="4">
    <location>
        <begin position="279"/>
        <end position="474"/>
    </location>
</feature>
<dbReference type="Gene3D" id="1.10.3140.10">
    <property type="entry name" value="4-hydroxybutyryl-coa dehydratase, domain 1"/>
    <property type="match status" value="1"/>
</dbReference>
<feature type="domain" description="HpaB/PvcC/4-BUDH N-terminal" evidence="5">
    <location>
        <begin position="4"/>
        <end position="271"/>
    </location>
</feature>
<dbReference type="RefSeq" id="WP_023053484.1">
    <property type="nucleotide sequence ID" value="NZ_AWXA01000025.1"/>
</dbReference>
<dbReference type="Pfam" id="PF11794">
    <property type="entry name" value="HpaB_N"/>
    <property type="match status" value="1"/>
</dbReference>
<dbReference type="PANTHER" id="PTHR36117:SF3">
    <property type="entry name" value="4-HYDROXYPHENYLACETATE 3-MONOOXYGENASE-RELATED"/>
    <property type="match status" value="1"/>
</dbReference>
<dbReference type="InterPro" id="IPR046373">
    <property type="entry name" value="Acyl-CoA_Oxase/DH_mid-dom_sf"/>
</dbReference>
<dbReference type="InterPro" id="IPR009100">
    <property type="entry name" value="AcylCoA_DH/oxidase_NM_dom_sf"/>
</dbReference>
<dbReference type="eggNOG" id="COG2368">
    <property type="taxonomic scope" value="Bacteria"/>
</dbReference>
<name>U7ULS0_9FIRM</name>
<evidence type="ECO:0000256" key="2">
    <source>
        <dbReference type="ARBA" id="ARBA00022827"/>
    </source>
</evidence>
<dbReference type="InterPro" id="IPR004925">
    <property type="entry name" value="HpaB/PvcC/4-BUDH"/>
</dbReference>
<proteinExistence type="predicted"/>
<organism evidence="6 7">
    <name type="scientific">Megasphaera vaginalis</name>
    <name type="common">ex Srinivasan et al. 2021</name>
    <dbReference type="NCBI Taxonomy" id="1111454"/>
    <lineage>
        <taxon>Bacteria</taxon>
        <taxon>Bacillati</taxon>
        <taxon>Bacillota</taxon>
        <taxon>Negativicutes</taxon>
        <taxon>Veillonellales</taxon>
        <taxon>Veillonellaceae</taxon>
        <taxon>Megasphaera</taxon>
    </lineage>
</organism>
<dbReference type="InterPro" id="IPR024674">
    <property type="entry name" value="HpaB/PvcC/4-BUDH_N"/>
</dbReference>
<evidence type="ECO:0000256" key="3">
    <source>
        <dbReference type="ARBA" id="ARBA00023002"/>
    </source>
</evidence>
<dbReference type="PANTHER" id="PTHR36117">
    <property type="entry name" value="4-HYDROXYPHENYLACETATE 3-MONOOXYGENASE-RELATED"/>
    <property type="match status" value="1"/>
</dbReference>